<dbReference type="GO" id="GO:0016787">
    <property type="term" value="F:hydrolase activity"/>
    <property type="evidence" value="ECO:0007669"/>
    <property type="project" value="UniProtKB-KW"/>
</dbReference>
<dbReference type="EC" id="3.1.1.103" evidence="2"/>
<reference evidence="2" key="1">
    <citation type="submission" date="2024-04" db="EMBL/GenBank/DDBJ databases">
        <title>Mariniflexile litorale, isolated from the shallow sediments of the Sea of Japan.</title>
        <authorList>
            <person name="Romanenko L."/>
            <person name="Isaeva M."/>
        </authorList>
    </citation>
    <scope>NUCLEOTIDE SEQUENCE [LARGE SCALE GENOMIC DNA]</scope>
    <source>
        <strain evidence="2">KMM 9835</strain>
    </source>
</reference>
<dbReference type="InterPro" id="IPR012338">
    <property type="entry name" value="Beta-lactam/transpept-like"/>
</dbReference>
<dbReference type="EMBL" id="CP155618">
    <property type="protein sequence ID" value="XBL16263.1"/>
    <property type="molecule type" value="Genomic_DNA"/>
</dbReference>
<evidence type="ECO:0000259" key="1">
    <source>
        <dbReference type="Pfam" id="PF00144"/>
    </source>
</evidence>
<dbReference type="SUPFAM" id="SSF56601">
    <property type="entry name" value="beta-lactamase/transpeptidase-like"/>
    <property type="match status" value="1"/>
</dbReference>
<dbReference type="Pfam" id="PF00144">
    <property type="entry name" value="Beta-lactamase"/>
    <property type="match status" value="1"/>
</dbReference>
<accession>A0AAU7ELM9</accession>
<keyword evidence="3" id="KW-1185">Reference proteome</keyword>
<dbReference type="PANTHER" id="PTHR43283:SF3">
    <property type="entry name" value="BETA-LACTAMASE FAMILY PROTEIN (AFU_ORTHOLOGUE AFUA_5G07500)"/>
    <property type="match status" value="1"/>
</dbReference>
<gene>
    <name evidence="2" type="ORF">QLS71_011530</name>
</gene>
<dbReference type="AlphaFoldDB" id="A0AAU7ELM9"/>
<evidence type="ECO:0000313" key="3">
    <source>
        <dbReference type="Proteomes" id="UP001224325"/>
    </source>
</evidence>
<dbReference type="InterPro" id="IPR050789">
    <property type="entry name" value="Diverse_Enzym_Activities"/>
</dbReference>
<proteinExistence type="predicted"/>
<protein>
    <submittedName>
        <fullName evidence="2">Serine hydrolase domain-containing protein</fullName>
        <ecNumber evidence="2">3.1.1.103</ecNumber>
    </submittedName>
</protein>
<keyword evidence="2" id="KW-0378">Hydrolase</keyword>
<sequence length="117" mass="13610">MSSGKLVIYKKPFGLANLESKQPIQTNMIFEIASMTKQFTGAAILKLAENGKLSLNDTLQKYITFFPPDRYPITIEHLITHTSGIPYFNVDDKEYYLLFKEHLPEEFTWFLNKPFEI</sequence>
<dbReference type="Gene3D" id="3.40.710.10">
    <property type="entry name" value="DD-peptidase/beta-lactamase superfamily"/>
    <property type="match status" value="1"/>
</dbReference>
<feature type="domain" description="Beta-lactamase-related" evidence="1">
    <location>
        <begin position="7"/>
        <end position="92"/>
    </location>
</feature>
<dbReference type="InterPro" id="IPR001466">
    <property type="entry name" value="Beta-lactam-related"/>
</dbReference>
<dbReference type="RefSeq" id="WP_308993517.1">
    <property type="nucleotide sequence ID" value="NZ_CP155618.1"/>
</dbReference>
<dbReference type="Proteomes" id="UP001224325">
    <property type="component" value="Chromosome"/>
</dbReference>
<dbReference type="PANTHER" id="PTHR43283">
    <property type="entry name" value="BETA-LACTAMASE-RELATED"/>
    <property type="match status" value="1"/>
</dbReference>
<evidence type="ECO:0000313" key="2">
    <source>
        <dbReference type="EMBL" id="XBL16263.1"/>
    </source>
</evidence>
<organism evidence="2 3">
    <name type="scientific">Mariniflexile litorale</name>
    <dbReference type="NCBI Taxonomy" id="3045158"/>
    <lineage>
        <taxon>Bacteria</taxon>
        <taxon>Pseudomonadati</taxon>
        <taxon>Bacteroidota</taxon>
        <taxon>Flavobacteriia</taxon>
        <taxon>Flavobacteriales</taxon>
        <taxon>Flavobacteriaceae</taxon>
        <taxon>Mariniflexile</taxon>
    </lineage>
</organism>
<dbReference type="KEGG" id="mlil:QLS71_011530"/>
<name>A0AAU7ELM9_9FLAO</name>